<dbReference type="GO" id="GO:0005737">
    <property type="term" value="C:cytoplasm"/>
    <property type="evidence" value="ECO:0007669"/>
    <property type="project" value="TreeGrafter"/>
</dbReference>
<dbReference type="PROSITE" id="PS50011">
    <property type="entry name" value="PROTEIN_KINASE_DOM"/>
    <property type="match status" value="1"/>
</dbReference>
<accession>A0A8C7RHF7</accession>
<keyword evidence="11" id="KW-1185">Reference proteome</keyword>
<dbReference type="PANTHER" id="PTHR24355:SF23">
    <property type="entry name" value="G PROTEIN-COUPLED RECEPTOR KINASE"/>
    <property type="match status" value="1"/>
</dbReference>
<dbReference type="InterPro" id="IPR036305">
    <property type="entry name" value="RGS_sf"/>
</dbReference>
<evidence type="ECO:0000256" key="1">
    <source>
        <dbReference type="ARBA" id="ARBA00022527"/>
    </source>
</evidence>
<dbReference type="GO" id="GO:0036368">
    <property type="term" value="P:cone photoresponse recovery"/>
    <property type="evidence" value="ECO:0007669"/>
    <property type="project" value="Ensembl"/>
</dbReference>
<evidence type="ECO:0000256" key="5">
    <source>
        <dbReference type="ARBA" id="ARBA00022840"/>
    </source>
</evidence>
<reference evidence="10" key="2">
    <citation type="submission" date="2025-08" db="UniProtKB">
        <authorList>
            <consortium name="Ensembl"/>
        </authorList>
    </citation>
    <scope>IDENTIFICATION</scope>
</reference>
<protein>
    <recommendedName>
        <fullName evidence="7">G protein-coupled receptor kinase</fullName>
        <ecNumber evidence="7">2.7.11.-</ecNumber>
    </recommendedName>
</protein>
<evidence type="ECO:0000259" key="9">
    <source>
        <dbReference type="PROSITE" id="PS50132"/>
    </source>
</evidence>
<dbReference type="GO" id="GO:0005524">
    <property type="term" value="F:ATP binding"/>
    <property type="evidence" value="ECO:0007669"/>
    <property type="project" value="UniProtKB-KW"/>
</dbReference>
<dbReference type="GO" id="GO:0009966">
    <property type="term" value="P:regulation of signal transduction"/>
    <property type="evidence" value="ECO:0007669"/>
    <property type="project" value="TreeGrafter"/>
</dbReference>
<dbReference type="Gene3D" id="1.10.510.10">
    <property type="entry name" value="Transferase(Phosphotransferase) domain 1"/>
    <property type="match status" value="1"/>
</dbReference>
<organism evidence="10 11">
    <name type="scientific">Oncorhynchus mykiss</name>
    <name type="common">Rainbow trout</name>
    <name type="synonym">Salmo gairdneri</name>
    <dbReference type="NCBI Taxonomy" id="8022"/>
    <lineage>
        <taxon>Eukaryota</taxon>
        <taxon>Metazoa</taxon>
        <taxon>Chordata</taxon>
        <taxon>Craniata</taxon>
        <taxon>Vertebrata</taxon>
        <taxon>Euteleostomi</taxon>
        <taxon>Actinopterygii</taxon>
        <taxon>Neopterygii</taxon>
        <taxon>Teleostei</taxon>
        <taxon>Protacanthopterygii</taxon>
        <taxon>Salmoniformes</taxon>
        <taxon>Salmonidae</taxon>
        <taxon>Salmoninae</taxon>
        <taxon>Oncorhynchus</taxon>
    </lineage>
</organism>
<sequence length="534" mass="60626">MDMGGLQNIVANSAYVSARGSVDGMAASTMRDKKFRAKLNLPHIKKSEHMKTTVNSGFDSMCVKQPIGKRLFQQYLERDEKYRVQKAQKIINKFYEFKSKIFCSFLEEKAVTRVKEDHKNIRGDLFKESEQQLLKHLEAKAMSGFKNSMYFLRYIQFKWLEAQPIDEDWLMDFRVLGKGGFGEVHTCQMKATGKMLKKHKGYEGAIVEKRILAKVHSRFIVSLVYAFQTKTNLCLVMPIMNGGDLRYCFTYCIQRGREEPWFLDETRACFYSAQIIVGMEHLHQHRVIDRDLKPENVLLDDAGHVRLSDLGLAVELPPGKDKTRGYAGTPGFMAPEISLLHYQALHYQALHYIIKHYIIKHVIKYFLADENGFFIPLTPPRLKTRQILNDAVVFTDKFSKDGKAICEGLMEKDPVKRLGFKNNSNASHSYVKLAGNPLGMLPTPFVPNPKAVYAKDIHKVGAFSSINGVVIDAKDNEFNDDFSSGNVPIPWQEEMIETGVFGELNLWAPGGNPPDDLDPNKIPIESKGGACVLL</sequence>
<dbReference type="SMART" id="SM00315">
    <property type="entry name" value="RGS"/>
    <property type="match status" value="1"/>
</dbReference>
<dbReference type="PROSITE" id="PS50132">
    <property type="entry name" value="RGS"/>
    <property type="match status" value="1"/>
</dbReference>
<keyword evidence="3 7" id="KW-0547">Nucleotide-binding</keyword>
<reference evidence="10" key="3">
    <citation type="submission" date="2025-09" db="UniProtKB">
        <authorList>
            <consortium name="Ensembl"/>
        </authorList>
    </citation>
    <scope>IDENTIFICATION</scope>
</reference>
<dbReference type="InterPro" id="IPR000719">
    <property type="entry name" value="Prot_kinase_dom"/>
</dbReference>
<evidence type="ECO:0000313" key="11">
    <source>
        <dbReference type="Proteomes" id="UP000694395"/>
    </source>
</evidence>
<evidence type="ECO:0000259" key="8">
    <source>
        <dbReference type="PROSITE" id="PS50011"/>
    </source>
</evidence>
<dbReference type="InterPro" id="IPR000239">
    <property type="entry name" value="GPCR_kinase"/>
</dbReference>
<dbReference type="EC" id="2.7.11.-" evidence="7"/>
<dbReference type="Pfam" id="PF00069">
    <property type="entry name" value="Pkinase"/>
    <property type="match status" value="1"/>
</dbReference>
<dbReference type="Gene3D" id="1.10.167.10">
    <property type="entry name" value="Regulator of G-protein Signalling 4, domain 2"/>
    <property type="match status" value="2"/>
</dbReference>
<dbReference type="InterPro" id="IPR011009">
    <property type="entry name" value="Kinase-like_dom_sf"/>
</dbReference>
<keyword evidence="2 7" id="KW-0808">Transferase</keyword>
<dbReference type="SUPFAM" id="SSF48097">
    <property type="entry name" value="Regulator of G-protein signaling, RGS"/>
    <property type="match status" value="1"/>
</dbReference>
<keyword evidence="1 7" id="KW-0723">Serine/threonine-protein kinase</keyword>
<dbReference type="GeneTree" id="ENSGT00940000165258"/>
<proteinExistence type="inferred from homology"/>
<feature type="active site" description="Proton acceptor" evidence="6">
    <location>
        <position position="291"/>
    </location>
</feature>
<dbReference type="SUPFAM" id="SSF56112">
    <property type="entry name" value="Protein kinase-like (PK-like)"/>
    <property type="match status" value="1"/>
</dbReference>
<evidence type="ECO:0000256" key="7">
    <source>
        <dbReference type="RuleBase" id="RU000308"/>
    </source>
</evidence>
<dbReference type="PRINTS" id="PR00717">
    <property type="entry name" value="GPCRKINASE"/>
</dbReference>
<dbReference type="Proteomes" id="UP000694395">
    <property type="component" value="Chromosome 10"/>
</dbReference>
<feature type="domain" description="RGS" evidence="9">
    <location>
        <begin position="79"/>
        <end position="155"/>
    </location>
</feature>
<evidence type="ECO:0000313" key="10">
    <source>
        <dbReference type="Ensembl" id="ENSOMYP00000051590.2"/>
    </source>
</evidence>
<feature type="domain" description="Protein kinase" evidence="8">
    <location>
        <begin position="170"/>
        <end position="431"/>
    </location>
</feature>
<keyword evidence="4 7" id="KW-0418">Kinase</keyword>
<dbReference type="SMART" id="SM00220">
    <property type="entry name" value="S_TKc"/>
    <property type="match status" value="1"/>
</dbReference>
<evidence type="ECO:0000256" key="2">
    <source>
        <dbReference type="ARBA" id="ARBA00022679"/>
    </source>
</evidence>
<dbReference type="GO" id="GO:0050254">
    <property type="term" value="F:rhodopsin kinase activity"/>
    <property type="evidence" value="ECO:0007669"/>
    <property type="project" value="Ensembl"/>
</dbReference>
<dbReference type="InterPro" id="IPR016137">
    <property type="entry name" value="RGS"/>
</dbReference>
<dbReference type="Gene3D" id="3.30.200.20">
    <property type="entry name" value="Phosphorylase Kinase, domain 1"/>
    <property type="match status" value="1"/>
</dbReference>
<dbReference type="Ensembl" id="ENSOMYT00000056101.2">
    <property type="protein sequence ID" value="ENSOMYP00000051590.2"/>
    <property type="gene ID" value="ENSOMYG00000023498.2"/>
</dbReference>
<keyword evidence="5 7" id="KW-0067">ATP-binding</keyword>
<dbReference type="GO" id="GO:0007165">
    <property type="term" value="P:signal transduction"/>
    <property type="evidence" value="ECO:0007669"/>
    <property type="project" value="InterPro"/>
</dbReference>
<reference evidence="10" key="1">
    <citation type="submission" date="2020-07" db="EMBL/GenBank/DDBJ databases">
        <title>A long reads based de novo assembly of the rainbow trout Arlee double haploid line genome.</title>
        <authorList>
            <person name="Gao G."/>
            <person name="Palti Y."/>
        </authorList>
    </citation>
    <scope>NUCLEOTIDE SEQUENCE [LARGE SCALE GENOMIC DNA]</scope>
</reference>
<evidence type="ECO:0000256" key="4">
    <source>
        <dbReference type="ARBA" id="ARBA00022777"/>
    </source>
</evidence>
<evidence type="ECO:0000256" key="6">
    <source>
        <dbReference type="PIRSR" id="PIRSR600239-51"/>
    </source>
</evidence>
<dbReference type="InterPro" id="IPR044926">
    <property type="entry name" value="RGS_subdomain_2"/>
</dbReference>
<name>A0A8C7RHF7_ONCMY</name>
<comment type="similarity">
    <text evidence="7">Belongs to the protein kinase superfamily. AGC Ser/Thr protein kinase family. GPRK subfamily.</text>
</comment>
<dbReference type="Pfam" id="PF00615">
    <property type="entry name" value="RGS"/>
    <property type="match status" value="1"/>
</dbReference>
<evidence type="ECO:0000256" key="3">
    <source>
        <dbReference type="ARBA" id="ARBA00022741"/>
    </source>
</evidence>
<dbReference type="PANTHER" id="PTHR24355">
    <property type="entry name" value="G PROTEIN-COUPLED RECEPTOR KINASE/RIBOSOMAL PROTEIN S6 KINASE"/>
    <property type="match status" value="1"/>
</dbReference>
<dbReference type="AlphaFoldDB" id="A0A8C7RHF7"/>